<sequence length="430" mass="47808">MAIMLTFFTIRVLLKKSIKSLLVRELMSPDVLKQVEATSVIYDNIKTAEANISDGKLMSLAVLKHTESPSIVQDTVDTENCKSSPDLTLANHKNSLKDRNLGQDSCDVTFEEYSSGNMGQDIELKAQDSQFTTAHTDEYNTTLDNNEISLMEISPDSQSQNSSCTTSIHKAINSRNVQPKIVSDLSGIFISKNGSTKIPHYISADFDNMPIFIINAPIDQLKTSDQVADISLTAIEHATSLTALGHSNFLGEDSYEETELNSVETSSTMEPSLKQLTMYSVDSDEIIRDSIGSTDYDVNNSFLSVELHAGNNLPELRNSNYEKDDLNDTGLSIPTLTDQSRLSSSTLNNTKDESSYVLPPDTSLDQSSELCTNIEDETTENLEDTEDNESVIEELIKSRSHQNLMIWKFQELVKKQRNPSAVLLSFFRSH</sequence>
<evidence type="ECO:0000256" key="1">
    <source>
        <dbReference type="SAM" id="MobiDB-lite"/>
    </source>
</evidence>
<name>A0AAV7HXF4_COTGL</name>
<comment type="caution">
    <text evidence="2">The sequence shown here is derived from an EMBL/GenBank/DDBJ whole genome shotgun (WGS) entry which is preliminary data.</text>
</comment>
<protein>
    <submittedName>
        <fullName evidence="2">Uncharacterized protein</fullName>
    </submittedName>
</protein>
<dbReference type="Proteomes" id="UP000826195">
    <property type="component" value="Unassembled WGS sequence"/>
</dbReference>
<evidence type="ECO:0000313" key="2">
    <source>
        <dbReference type="EMBL" id="KAH0549738.1"/>
    </source>
</evidence>
<dbReference type="AlphaFoldDB" id="A0AAV7HXF4"/>
<proteinExistence type="predicted"/>
<organism evidence="2 3">
    <name type="scientific">Cotesia glomerata</name>
    <name type="common">Lepidopteran parasitic wasp</name>
    <name type="synonym">Apanteles glomeratus</name>
    <dbReference type="NCBI Taxonomy" id="32391"/>
    <lineage>
        <taxon>Eukaryota</taxon>
        <taxon>Metazoa</taxon>
        <taxon>Ecdysozoa</taxon>
        <taxon>Arthropoda</taxon>
        <taxon>Hexapoda</taxon>
        <taxon>Insecta</taxon>
        <taxon>Pterygota</taxon>
        <taxon>Neoptera</taxon>
        <taxon>Endopterygota</taxon>
        <taxon>Hymenoptera</taxon>
        <taxon>Apocrita</taxon>
        <taxon>Ichneumonoidea</taxon>
        <taxon>Braconidae</taxon>
        <taxon>Microgastrinae</taxon>
        <taxon>Cotesia</taxon>
    </lineage>
</organism>
<reference evidence="2 3" key="1">
    <citation type="journal article" date="2021" name="J. Hered.">
        <title>A chromosome-level genome assembly of the parasitoid wasp, Cotesia glomerata (Hymenoptera: Braconidae).</title>
        <authorList>
            <person name="Pinto B.J."/>
            <person name="Weis J.J."/>
            <person name="Gamble T."/>
            <person name="Ode P.J."/>
            <person name="Paul R."/>
            <person name="Zaspel J.M."/>
        </authorList>
    </citation>
    <scope>NUCLEOTIDE SEQUENCE [LARGE SCALE GENOMIC DNA]</scope>
    <source>
        <strain evidence="2">CgM1</strain>
    </source>
</reference>
<gene>
    <name evidence="2" type="ORF">KQX54_013303</name>
</gene>
<evidence type="ECO:0000313" key="3">
    <source>
        <dbReference type="Proteomes" id="UP000826195"/>
    </source>
</evidence>
<feature type="compositionally biased region" description="Polar residues" evidence="1">
    <location>
        <begin position="329"/>
        <end position="349"/>
    </location>
</feature>
<accession>A0AAV7HXF4</accession>
<keyword evidence="3" id="KW-1185">Reference proteome</keyword>
<feature type="region of interest" description="Disordered" evidence="1">
    <location>
        <begin position="314"/>
        <end position="367"/>
    </location>
</feature>
<dbReference type="EMBL" id="JAHXZJ010001864">
    <property type="protein sequence ID" value="KAH0549738.1"/>
    <property type="molecule type" value="Genomic_DNA"/>
</dbReference>